<evidence type="ECO:0000256" key="5">
    <source>
        <dbReference type="SAM" id="MobiDB-lite"/>
    </source>
</evidence>
<dbReference type="AlphaFoldDB" id="E3LT29"/>
<dbReference type="GeneID" id="9825851"/>
<feature type="region of interest" description="Disordered" evidence="5">
    <location>
        <begin position="202"/>
        <end position="227"/>
    </location>
</feature>
<evidence type="ECO:0000259" key="6">
    <source>
        <dbReference type="PROSITE" id="PS50103"/>
    </source>
</evidence>
<dbReference type="Proteomes" id="UP000008281">
    <property type="component" value="Unassembled WGS sequence"/>
</dbReference>
<accession>E3LT29</accession>
<gene>
    <name evidence="7" type="ORF">CRE_25421</name>
</gene>
<reference evidence="7" key="1">
    <citation type="submission" date="2007-07" db="EMBL/GenBank/DDBJ databases">
        <title>PCAP assembly of the Caenorhabditis remanei genome.</title>
        <authorList>
            <consortium name="The Caenorhabditis remanei Sequencing Consortium"/>
            <person name="Wilson R.K."/>
        </authorList>
    </citation>
    <scope>NUCLEOTIDE SEQUENCE [LARGE SCALE GENOMIC DNA]</scope>
    <source>
        <strain evidence="7">PB4641</strain>
    </source>
</reference>
<evidence type="ECO:0000313" key="8">
    <source>
        <dbReference type="Proteomes" id="UP000008281"/>
    </source>
</evidence>
<organism evidence="8">
    <name type="scientific">Caenorhabditis remanei</name>
    <name type="common">Caenorhabditis vulgaris</name>
    <dbReference type="NCBI Taxonomy" id="31234"/>
    <lineage>
        <taxon>Eukaryota</taxon>
        <taxon>Metazoa</taxon>
        <taxon>Ecdysozoa</taxon>
        <taxon>Nematoda</taxon>
        <taxon>Chromadorea</taxon>
        <taxon>Rhabditida</taxon>
        <taxon>Rhabditina</taxon>
        <taxon>Rhabditomorpha</taxon>
        <taxon>Rhabditoidea</taxon>
        <taxon>Rhabditidae</taxon>
        <taxon>Peloderinae</taxon>
        <taxon>Caenorhabditis</taxon>
    </lineage>
</organism>
<keyword evidence="8" id="KW-1185">Reference proteome</keyword>
<evidence type="ECO:0000256" key="4">
    <source>
        <dbReference type="PROSITE-ProRule" id="PRU00723"/>
    </source>
</evidence>
<keyword evidence="1 4" id="KW-0479">Metal-binding</keyword>
<feature type="compositionally biased region" description="Basic and acidic residues" evidence="5">
    <location>
        <begin position="17"/>
        <end position="31"/>
    </location>
</feature>
<dbReference type="InterPro" id="IPR041367">
    <property type="entry name" value="Znf-CCCH_4"/>
</dbReference>
<name>E3LT29_CAERE</name>
<sequence>MLTIKKRKISGSPKGILRREPKTADTPRKVGFVDDIGKPLVEYRDLPPKESNKKETCENYHHMKTSGRLISADPYSINQTKWNLYPVKNVKPPRNTSSELKMIEERRLEDSNISRAPLFGTFDAFESPDLIVDATARALQPVPIIPSKNDIIDIPPLPSPAHTYNQVFESTNDQQGTVDSPPKTTSSVFDLMSQLKQRGLIPQEQPASTSDNLNPMPTHNTESNSGRKIRKPCLYYMVKPNGCNRGDSCRFEHDDVQRGFQQQKHLHNRNGRNDSWRPRHQRDHLRSSGDGRRIHRSRSPQSVA</sequence>
<evidence type="ECO:0000256" key="3">
    <source>
        <dbReference type="ARBA" id="ARBA00022833"/>
    </source>
</evidence>
<dbReference type="CTD" id="9825851"/>
<dbReference type="FunCoup" id="E3LT29">
    <property type="interactions" value="1590"/>
</dbReference>
<dbReference type="InterPro" id="IPR000571">
    <property type="entry name" value="Znf_CCCH"/>
</dbReference>
<dbReference type="Pfam" id="PF18044">
    <property type="entry name" value="zf-CCCH_4"/>
    <property type="match status" value="1"/>
</dbReference>
<protein>
    <recommendedName>
        <fullName evidence="6">C3H1-type domain-containing protein</fullName>
    </recommendedName>
</protein>
<dbReference type="GO" id="GO:0008270">
    <property type="term" value="F:zinc ion binding"/>
    <property type="evidence" value="ECO:0007669"/>
    <property type="project" value="UniProtKB-KW"/>
</dbReference>
<dbReference type="HOGENOM" id="CLU_863907_0_0_1"/>
<evidence type="ECO:0000313" key="7">
    <source>
        <dbReference type="EMBL" id="EFP09542.1"/>
    </source>
</evidence>
<dbReference type="PROSITE" id="PS50103">
    <property type="entry name" value="ZF_C3H1"/>
    <property type="match status" value="1"/>
</dbReference>
<proteinExistence type="predicted"/>
<dbReference type="OMA" id="CRFEHDD"/>
<evidence type="ECO:0000256" key="1">
    <source>
        <dbReference type="ARBA" id="ARBA00022723"/>
    </source>
</evidence>
<keyword evidence="3 4" id="KW-0862">Zinc</keyword>
<dbReference type="RefSeq" id="XP_003113288.2">
    <property type="nucleotide sequence ID" value="XM_003113240.2"/>
</dbReference>
<dbReference type="OrthoDB" id="5776165at2759"/>
<dbReference type="EMBL" id="DS268414">
    <property type="protein sequence ID" value="EFP09542.1"/>
    <property type="molecule type" value="Genomic_DNA"/>
</dbReference>
<evidence type="ECO:0000256" key="2">
    <source>
        <dbReference type="ARBA" id="ARBA00022771"/>
    </source>
</evidence>
<feature type="region of interest" description="Disordered" evidence="5">
    <location>
        <begin position="260"/>
        <end position="304"/>
    </location>
</feature>
<feature type="compositionally biased region" description="Polar residues" evidence="5">
    <location>
        <begin position="205"/>
        <end position="226"/>
    </location>
</feature>
<dbReference type="eggNOG" id="ENOG502THTM">
    <property type="taxonomic scope" value="Eukaryota"/>
</dbReference>
<feature type="region of interest" description="Disordered" evidence="5">
    <location>
        <begin position="1"/>
        <end position="31"/>
    </location>
</feature>
<keyword evidence="2 4" id="KW-0863">Zinc-finger</keyword>
<dbReference type="KEGG" id="crq:GCK72_009771"/>
<feature type="domain" description="C3H1-type" evidence="6">
    <location>
        <begin position="227"/>
        <end position="256"/>
    </location>
</feature>
<dbReference type="InParanoid" id="E3LT29"/>
<feature type="zinc finger region" description="C3H1-type" evidence="4">
    <location>
        <begin position="227"/>
        <end position="256"/>
    </location>
</feature>